<evidence type="ECO:0000313" key="8">
    <source>
        <dbReference type="Proteomes" id="UP000008143"/>
    </source>
</evidence>
<evidence type="ECO:0000256" key="5">
    <source>
        <dbReference type="SAM" id="MobiDB-lite"/>
    </source>
</evidence>
<dbReference type="RefSeq" id="XP_031762564.1">
    <property type="nucleotide sequence ID" value="XM_031906704.1"/>
</dbReference>
<dbReference type="InterPro" id="IPR036179">
    <property type="entry name" value="Ig-like_dom_sf"/>
</dbReference>
<feature type="signal peptide" evidence="6">
    <location>
        <begin position="1"/>
        <end position="18"/>
    </location>
</feature>
<dbReference type="InterPro" id="IPR003599">
    <property type="entry name" value="Ig_sub"/>
</dbReference>
<evidence type="ECO:0000313" key="10">
    <source>
        <dbReference type="Xenbase" id="XB-GENE-29098859"/>
    </source>
</evidence>
<dbReference type="InterPro" id="IPR015631">
    <property type="entry name" value="CD2/SLAM_rcpt"/>
</dbReference>
<name>A0A8J1JXE3_XENTR</name>
<feature type="chain" id="PRO_5035175334" evidence="6">
    <location>
        <begin position="19"/>
        <end position="258"/>
    </location>
</feature>
<feature type="domain" description="Immunoglobulin" evidence="7">
    <location>
        <begin position="23"/>
        <end position="120"/>
    </location>
</feature>
<dbReference type="Pfam" id="PF07686">
    <property type="entry name" value="V-set"/>
    <property type="match status" value="1"/>
</dbReference>
<comment type="subcellular location">
    <subcellularLocation>
        <location evidence="1">Membrane</location>
    </subcellularLocation>
</comment>
<evidence type="ECO:0000256" key="6">
    <source>
        <dbReference type="SAM" id="SignalP"/>
    </source>
</evidence>
<feature type="compositionally biased region" description="Polar residues" evidence="5">
    <location>
        <begin position="138"/>
        <end position="212"/>
    </location>
</feature>
<keyword evidence="2 6" id="KW-0732">Signal</keyword>
<evidence type="ECO:0000256" key="1">
    <source>
        <dbReference type="ARBA" id="ARBA00004370"/>
    </source>
</evidence>
<evidence type="ECO:0000256" key="3">
    <source>
        <dbReference type="ARBA" id="ARBA00023136"/>
    </source>
</evidence>
<sequence>MELSQGLSLSLLILSALGAVVSMDNVQVFEGESVTLSVNLNMSEYQMITWKFDTYTLVAIKTVNNTPTCFPEYEGRCTLFANATLLLDNLTPAEEGNYTLTVMDVETGASLSGSIFLSVQGNIVNTTQGSGTQQYTTPDQLTTASDNSQGNIVNTTQDSGTQQYTTPDQLTTASDNNQEYTPGNIVNTTQDSGTQQYTTPDQLTTASDNNQEYTPDYDPTPDYVPITEYDPATTVSEYNPVPEYNSGPDYYPESQYIP</sequence>
<evidence type="ECO:0000313" key="9">
    <source>
        <dbReference type="RefSeq" id="XP_031762564.1"/>
    </source>
</evidence>
<accession>A0A8J1JXE3</accession>
<evidence type="ECO:0000256" key="2">
    <source>
        <dbReference type="ARBA" id="ARBA00022729"/>
    </source>
</evidence>
<dbReference type="Gene3D" id="2.60.40.10">
    <property type="entry name" value="Immunoglobulins"/>
    <property type="match status" value="1"/>
</dbReference>
<dbReference type="InterPro" id="IPR013783">
    <property type="entry name" value="Ig-like_fold"/>
</dbReference>
<gene>
    <name evidence="9 10" type="primary">LOC116412459</name>
</gene>
<dbReference type="InterPro" id="IPR013106">
    <property type="entry name" value="Ig_V-set"/>
</dbReference>
<dbReference type="Xenbase" id="XB-GENE-29098859">
    <property type="gene designation" value="LOC116412459"/>
</dbReference>
<dbReference type="SUPFAM" id="SSF48726">
    <property type="entry name" value="Immunoglobulin"/>
    <property type="match status" value="1"/>
</dbReference>
<protein>
    <submittedName>
        <fullName evidence="9">Uncharacterized protein LOC116412459 isoform X1</fullName>
    </submittedName>
</protein>
<evidence type="ECO:0000259" key="7">
    <source>
        <dbReference type="SMART" id="SM00409"/>
    </source>
</evidence>
<dbReference type="GO" id="GO:0016020">
    <property type="term" value="C:membrane"/>
    <property type="evidence" value="ECO:0007669"/>
    <property type="project" value="UniProtKB-SubCell"/>
</dbReference>
<keyword evidence="3" id="KW-0472">Membrane</keyword>
<reference evidence="9" key="1">
    <citation type="submission" date="2025-08" db="UniProtKB">
        <authorList>
            <consortium name="RefSeq"/>
        </authorList>
    </citation>
    <scope>IDENTIFICATION</scope>
    <source>
        <strain evidence="9">Nigerian</strain>
        <tissue evidence="9">Liver and blood</tissue>
    </source>
</reference>
<organism evidence="8 9">
    <name type="scientific">Xenopus tropicalis</name>
    <name type="common">Western clawed frog</name>
    <name type="synonym">Silurana tropicalis</name>
    <dbReference type="NCBI Taxonomy" id="8364"/>
    <lineage>
        <taxon>Eukaryota</taxon>
        <taxon>Metazoa</taxon>
        <taxon>Chordata</taxon>
        <taxon>Craniata</taxon>
        <taxon>Vertebrata</taxon>
        <taxon>Euteleostomi</taxon>
        <taxon>Amphibia</taxon>
        <taxon>Batrachia</taxon>
        <taxon>Anura</taxon>
        <taxon>Pipoidea</taxon>
        <taxon>Pipidae</taxon>
        <taxon>Xenopodinae</taxon>
        <taxon>Xenopus</taxon>
        <taxon>Silurana</taxon>
    </lineage>
</organism>
<proteinExistence type="predicted"/>
<keyword evidence="8" id="KW-1185">Reference proteome</keyword>
<dbReference type="PANTHER" id="PTHR12080:SF59">
    <property type="entry name" value="HEPATIC AND GLIAL CELL ADHESION MOLECULE"/>
    <property type="match status" value="1"/>
</dbReference>
<dbReference type="AGR" id="Xenbase:XB-GENE-29098859"/>
<dbReference type="AlphaFoldDB" id="A0A8J1JXE3"/>
<feature type="region of interest" description="Disordered" evidence="5">
    <location>
        <begin position="129"/>
        <end position="258"/>
    </location>
</feature>
<dbReference type="PANTHER" id="PTHR12080">
    <property type="entry name" value="SIGNALING LYMPHOCYTIC ACTIVATION MOLECULE"/>
    <property type="match status" value="1"/>
</dbReference>
<feature type="compositionally biased region" description="Low complexity" evidence="5">
    <location>
        <begin position="213"/>
        <end position="223"/>
    </location>
</feature>
<dbReference type="GeneID" id="116412459"/>
<evidence type="ECO:0000256" key="4">
    <source>
        <dbReference type="ARBA" id="ARBA00023180"/>
    </source>
</evidence>
<dbReference type="KEGG" id="xtr:116412459"/>
<dbReference type="OrthoDB" id="6353782at2759"/>
<dbReference type="Proteomes" id="UP000008143">
    <property type="component" value="Chromosome 7"/>
</dbReference>
<keyword evidence="4" id="KW-0325">Glycoprotein</keyword>
<dbReference type="SMART" id="SM00409">
    <property type="entry name" value="IG"/>
    <property type="match status" value="1"/>
</dbReference>